<dbReference type="InterPro" id="IPR027417">
    <property type="entry name" value="P-loop_NTPase"/>
</dbReference>
<dbReference type="Pfam" id="PF13671">
    <property type="entry name" value="AAA_33"/>
    <property type="match status" value="1"/>
</dbReference>
<gene>
    <name evidence="1" type="ORF">H8698_02985</name>
</gene>
<dbReference type="AlphaFoldDB" id="A0A926DKI0"/>
<dbReference type="RefSeq" id="WP_249311109.1">
    <property type="nucleotide sequence ID" value="NZ_JACRSU010000001.1"/>
</dbReference>
<organism evidence="1 2">
    <name type="scientific">Congzhengia minquanensis</name>
    <dbReference type="NCBI Taxonomy" id="2763657"/>
    <lineage>
        <taxon>Bacteria</taxon>
        <taxon>Bacillati</taxon>
        <taxon>Bacillota</taxon>
        <taxon>Clostridia</taxon>
        <taxon>Eubacteriales</taxon>
        <taxon>Oscillospiraceae</taxon>
        <taxon>Congzhengia</taxon>
    </lineage>
</organism>
<name>A0A926DKI0_9FIRM</name>
<dbReference type="EMBL" id="JACRSU010000001">
    <property type="protein sequence ID" value="MBC8539941.1"/>
    <property type="molecule type" value="Genomic_DNA"/>
</dbReference>
<dbReference type="Gene3D" id="3.40.50.300">
    <property type="entry name" value="P-loop containing nucleotide triphosphate hydrolases"/>
    <property type="match status" value="1"/>
</dbReference>
<dbReference type="Proteomes" id="UP000611762">
    <property type="component" value="Unassembled WGS sequence"/>
</dbReference>
<evidence type="ECO:0000313" key="1">
    <source>
        <dbReference type="EMBL" id="MBC8539941.1"/>
    </source>
</evidence>
<sequence>MLIWINGAWGCGKTQTAAELCRRTEHSFFYDPEEVGYCLRKTTPKALWHDDFQDNPLWRAMNITMLKKLCRDYDGVIVVPMTVMNKAYLNEILGALRADGAPVQHFTLIASEQTIYKRLRKRFEGKNSWAGRRAKDCVTAFLSPVFETKIETDEITISQAAEEIAKKAGLALLPRGRALKRQIRRLKTQLNAINK</sequence>
<dbReference type="SUPFAM" id="SSF52540">
    <property type="entry name" value="P-loop containing nucleoside triphosphate hydrolases"/>
    <property type="match status" value="1"/>
</dbReference>
<reference evidence="1" key="1">
    <citation type="submission" date="2020-08" db="EMBL/GenBank/DDBJ databases">
        <title>Genome public.</title>
        <authorList>
            <person name="Liu C."/>
            <person name="Sun Q."/>
        </authorList>
    </citation>
    <scope>NUCLEOTIDE SEQUENCE</scope>
    <source>
        <strain evidence="1">H8</strain>
    </source>
</reference>
<protein>
    <submittedName>
        <fullName evidence="1">AAA family ATPase</fullName>
    </submittedName>
</protein>
<accession>A0A926DKI0</accession>
<proteinExistence type="predicted"/>
<keyword evidence="2" id="KW-1185">Reference proteome</keyword>
<comment type="caution">
    <text evidence="1">The sequence shown here is derived from an EMBL/GenBank/DDBJ whole genome shotgun (WGS) entry which is preliminary data.</text>
</comment>
<evidence type="ECO:0000313" key="2">
    <source>
        <dbReference type="Proteomes" id="UP000611762"/>
    </source>
</evidence>